<reference evidence="2 3" key="1">
    <citation type="submission" date="2017-02" db="EMBL/GenBank/DDBJ databases">
        <title>Prevalence of linear plasmids in Cutibacterium acnes isolates obtained from cancerous prostatic tissue.</title>
        <authorList>
            <person name="Davidsson S."/>
            <person name="Bruggemann H."/>
        </authorList>
    </citation>
    <scope>NUCLEOTIDE SEQUENCE [LARGE SCALE GENOMIC DNA]</scope>
    <source>
        <strain evidence="2 3">11-78</strain>
    </source>
</reference>
<comment type="caution">
    <text evidence="2">The sequence shown here is derived from an EMBL/GenBank/DDBJ whole genome shotgun (WGS) entry which is preliminary data.</text>
</comment>
<organism evidence="2 3">
    <name type="scientific">Cutibacterium acnes</name>
    <name type="common">Propionibacterium acnes</name>
    <dbReference type="NCBI Taxonomy" id="1747"/>
    <lineage>
        <taxon>Bacteria</taxon>
        <taxon>Bacillati</taxon>
        <taxon>Actinomycetota</taxon>
        <taxon>Actinomycetes</taxon>
        <taxon>Propionibacteriales</taxon>
        <taxon>Propionibacteriaceae</taxon>
        <taxon>Cutibacterium</taxon>
    </lineage>
</organism>
<dbReference type="AlphaFoldDB" id="A0A8B2VLI6"/>
<sequence>MGKSQYLTRYCSPVSLHTPSESTRRTPPPQASHPPHNTPPPATHSLPTYRMRATNRELH</sequence>
<protein>
    <submittedName>
        <fullName evidence="2">Uncharacterized protein</fullName>
    </submittedName>
</protein>
<accession>A0A8B2VLI6</accession>
<evidence type="ECO:0000256" key="1">
    <source>
        <dbReference type="SAM" id="MobiDB-lite"/>
    </source>
</evidence>
<feature type="region of interest" description="Disordered" evidence="1">
    <location>
        <begin position="1"/>
        <end position="59"/>
    </location>
</feature>
<name>A0A8B2VLI6_CUTAC</name>
<gene>
    <name evidence="2" type="ORF">B1B09_05930</name>
</gene>
<proteinExistence type="predicted"/>
<dbReference type="Proteomes" id="UP000226191">
    <property type="component" value="Unassembled WGS sequence"/>
</dbReference>
<evidence type="ECO:0000313" key="3">
    <source>
        <dbReference type="Proteomes" id="UP000226191"/>
    </source>
</evidence>
<dbReference type="EMBL" id="MVCE01000002">
    <property type="protein sequence ID" value="PGF35132.1"/>
    <property type="molecule type" value="Genomic_DNA"/>
</dbReference>
<feature type="compositionally biased region" description="Pro residues" evidence="1">
    <location>
        <begin position="26"/>
        <end position="42"/>
    </location>
</feature>
<evidence type="ECO:0000313" key="2">
    <source>
        <dbReference type="EMBL" id="PGF35132.1"/>
    </source>
</evidence>